<protein>
    <submittedName>
        <fullName evidence="2">Uncharacterized protein</fullName>
    </submittedName>
</protein>
<name>A0A1I4X8H6_9FLAO</name>
<evidence type="ECO:0000256" key="1">
    <source>
        <dbReference type="SAM" id="Phobius"/>
    </source>
</evidence>
<evidence type="ECO:0000313" key="3">
    <source>
        <dbReference type="Proteomes" id="UP000199036"/>
    </source>
</evidence>
<sequence length="109" mass="12819">MKAYNRLNDWDKIVAIATILCFIFWVLAKIPIVWDFIPFGILYEAGGWILSALITIVCSLYFLVKWILNRFSLRMIYLYGFLLGVFTLLIMRLVYSIDLNGIIWMTNKI</sequence>
<feature type="transmembrane region" description="Helical" evidence="1">
    <location>
        <begin position="46"/>
        <end position="64"/>
    </location>
</feature>
<gene>
    <name evidence="2" type="ORF">SAMN05421741_102154</name>
</gene>
<keyword evidence="1" id="KW-0812">Transmembrane</keyword>
<keyword evidence="3" id="KW-1185">Reference proteome</keyword>
<accession>A0A1I4X8H6</accession>
<keyword evidence="1" id="KW-0472">Membrane</keyword>
<feature type="transmembrane region" description="Helical" evidence="1">
    <location>
        <begin position="12"/>
        <end position="34"/>
    </location>
</feature>
<reference evidence="3" key="1">
    <citation type="submission" date="2016-10" db="EMBL/GenBank/DDBJ databases">
        <authorList>
            <person name="Varghese N."/>
            <person name="Submissions S."/>
        </authorList>
    </citation>
    <scope>NUCLEOTIDE SEQUENCE [LARGE SCALE GENOMIC DNA]</scope>
    <source>
        <strain evidence="3">DS-12</strain>
    </source>
</reference>
<organism evidence="2 3">
    <name type="scientific">Paenimyroides ummariense</name>
    <dbReference type="NCBI Taxonomy" id="913024"/>
    <lineage>
        <taxon>Bacteria</taxon>
        <taxon>Pseudomonadati</taxon>
        <taxon>Bacteroidota</taxon>
        <taxon>Flavobacteriia</taxon>
        <taxon>Flavobacteriales</taxon>
        <taxon>Flavobacteriaceae</taxon>
        <taxon>Paenimyroides</taxon>
    </lineage>
</organism>
<dbReference type="STRING" id="913024.SAMN05421741_102154"/>
<feature type="transmembrane region" description="Helical" evidence="1">
    <location>
        <begin position="76"/>
        <end position="95"/>
    </location>
</feature>
<keyword evidence="1" id="KW-1133">Transmembrane helix</keyword>
<dbReference type="AlphaFoldDB" id="A0A1I4X8H6"/>
<dbReference type="Proteomes" id="UP000199036">
    <property type="component" value="Unassembled WGS sequence"/>
</dbReference>
<dbReference type="EMBL" id="FOVI01000002">
    <property type="protein sequence ID" value="SFN21670.1"/>
    <property type="molecule type" value="Genomic_DNA"/>
</dbReference>
<evidence type="ECO:0000313" key="2">
    <source>
        <dbReference type="EMBL" id="SFN21670.1"/>
    </source>
</evidence>
<proteinExistence type="predicted"/>